<protein>
    <submittedName>
        <fullName evidence="2">(northern house mosquito) hypothetical protein</fullName>
    </submittedName>
</protein>
<dbReference type="AlphaFoldDB" id="A0A8D8DC08"/>
<organism evidence="2">
    <name type="scientific">Culex pipiens</name>
    <name type="common">House mosquito</name>
    <dbReference type="NCBI Taxonomy" id="7175"/>
    <lineage>
        <taxon>Eukaryota</taxon>
        <taxon>Metazoa</taxon>
        <taxon>Ecdysozoa</taxon>
        <taxon>Arthropoda</taxon>
        <taxon>Hexapoda</taxon>
        <taxon>Insecta</taxon>
        <taxon>Pterygota</taxon>
        <taxon>Neoptera</taxon>
        <taxon>Endopterygota</taxon>
        <taxon>Diptera</taxon>
        <taxon>Nematocera</taxon>
        <taxon>Culicoidea</taxon>
        <taxon>Culicidae</taxon>
        <taxon>Culicinae</taxon>
        <taxon>Culicini</taxon>
        <taxon>Culex</taxon>
        <taxon>Culex</taxon>
    </lineage>
</organism>
<proteinExistence type="predicted"/>
<keyword evidence="1" id="KW-0472">Membrane</keyword>
<keyword evidence="1" id="KW-1133">Transmembrane helix</keyword>
<reference evidence="2" key="1">
    <citation type="submission" date="2021-05" db="EMBL/GenBank/DDBJ databases">
        <authorList>
            <person name="Alioto T."/>
            <person name="Alioto T."/>
            <person name="Gomez Garrido J."/>
        </authorList>
    </citation>
    <scope>NUCLEOTIDE SEQUENCE</scope>
</reference>
<evidence type="ECO:0000313" key="2">
    <source>
        <dbReference type="EMBL" id="CAG6508816.1"/>
    </source>
</evidence>
<evidence type="ECO:0000256" key="1">
    <source>
        <dbReference type="SAM" id="Phobius"/>
    </source>
</evidence>
<keyword evidence="1" id="KW-0812">Transmembrane</keyword>
<dbReference type="EMBL" id="HBUE01158080">
    <property type="protein sequence ID" value="CAG6508816.1"/>
    <property type="molecule type" value="Transcribed_RNA"/>
</dbReference>
<name>A0A8D8DC08_CULPI</name>
<sequence>MEKHLSVDLAFDSVHQRFVVVAELHPAQLALGLVAGLGRGRLRFLALLVHGVGDLLQHPERAGLVRRGAAVAHLRVVAAARVTLNDRWRLRERSPNVGRSSSFAAFNLDRDDPDTSRRLLLLGWGLLLHALLLLLLMHHVGMLLLLLLLGR</sequence>
<feature type="transmembrane region" description="Helical" evidence="1">
    <location>
        <begin position="119"/>
        <end position="149"/>
    </location>
</feature>
<dbReference type="EMBL" id="HBUE01263204">
    <property type="protein sequence ID" value="CAG6560172.1"/>
    <property type="molecule type" value="Transcribed_RNA"/>
</dbReference>
<accession>A0A8D8DC08</accession>